<feature type="region of interest" description="Disordered" evidence="1">
    <location>
        <begin position="973"/>
        <end position="1003"/>
    </location>
</feature>
<feature type="compositionally biased region" description="Low complexity" evidence="1">
    <location>
        <begin position="599"/>
        <end position="613"/>
    </location>
</feature>
<dbReference type="AlphaFoldDB" id="A0A8C4RXT9"/>
<feature type="compositionally biased region" description="Polar residues" evidence="1">
    <location>
        <begin position="994"/>
        <end position="1003"/>
    </location>
</feature>
<feature type="region of interest" description="Disordered" evidence="1">
    <location>
        <begin position="1013"/>
        <end position="1032"/>
    </location>
</feature>
<feature type="region of interest" description="Disordered" evidence="1">
    <location>
        <begin position="599"/>
        <end position="637"/>
    </location>
</feature>
<dbReference type="Pfam" id="PF15351">
    <property type="entry name" value="JCAD"/>
    <property type="match status" value="2"/>
</dbReference>
<feature type="compositionally biased region" description="Basic and acidic residues" evidence="1">
    <location>
        <begin position="614"/>
        <end position="627"/>
    </location>
</feature>
<evidence type="ECO:0008006" key="4">
    <source>
        <dbReference type="Google" id="ProtNLM"/>
    </source>
</evidence>
<feature type="region of interest" description="Disordered" evidence="1">
    <location>
        <begin position="1067"/>
        <end position="1092"/>
    </location>
</feature>
<feature type="compositionally biased region" description="Polar residues" evidence="1">
    <location>
        <begin position="442"/>
        <end position="451"/>
    </location>
</feature>
<organism evidence="2 3">
    <name type="scientific">Erpetoichthys calabaricus</name>
    <name type="common">Rope fish</name>
    <name type="synonym">Calamoichthys calabaricus</name>
    <dbReference type="NCBI Taxonomy" id="27687"/>
    <lineage>
        <taxon>Eukaryota</taxon>
        <taxon>Metazoa</taxon>
        <taxon>Chordata</taxon>
        <taxon>Craniata</taxon>
        <taxon>Vertebrata</taxon>
        <taxon>Euteleostomi</taxon>
        <taxon>Actinopterygii</taxon>
        <taxon>Polypteriformes</taxon>
        <taxon>Polypteridae</taxon>
        <taxon>Erpetoichthys</taxon>
    </lineage>
</organism>
<feature type="region of interest" description="Disordered" evidence="1">
    <location>
        <begin position="689"/>
        <end position="755"/>
    </location>
</feature>
<feature type="compositionally biased region" description="Polar residues" evidence="1">
    <location>
        <begin position="377"/>
        <end position="393"/>
    </location>
</feature>
<proteinExistence type="predicted"/>
<name>A0A8C4RXT9_ERPCA</name>
<reference evidence="2" key="2">
    <citation type="submission" date="2025-08" db="UniProtKB">
        <authorList>
            <consortium name="Ensembl"/>
        </authorList>
    </citation>
    <scope>IDENTIFICATION</scope>
</reference>
<feature type="region of interest" description="Disordered" evidence="1">
    <location>
        <begin position="163"/>
        <end position="204"/>
    </location>
</feature>
<reference evidence="2" key="1">
    <citation type="submission" date="2021-06" db="EMBL/GenBank/DDBJ databases">
        <authorList>
            <consortium name="Wellcome Sanger Institute Data Sharing"/>
        </authorList>
    </citation>
    <scope>NUCLEOTIDE SEQUENCE [LARGE SCALE GENOMIC DNA]</scope>
</reference>
<evidence type="ECO:0000256" key="1">
    <source>
        <dbReference type="SAM" id="MobiDB-lite"/>
    </source>
</evidence>
<dbReference type="Ensembl" id="ENSECRT00000008577.1">
    <property type="protein sequence ID" value="ENSECRP00000008436.1"/>
    <property type="gene ID" value="ENSECRG00000005654.1"/>
</dbReference>
<reference evidence="2" key="3">
    <citation type="submission" date="2025-09" db="UniProtKB">
        <authorList>
            <consortium name="Ensembl"/>
        </authorList>
    </citation>
    <scope>IDENTIFICATION</scope>
</reference>
<protein>
    <recommendedName>
        <fullName evidence="4">Junctional protein associated with coronary artery disease</fullName>
    </recommendedName>
</protein>
<feature type="region of interest" description="Disordered" evidence="1">
    <location>
        <begin position="487"/>
        <end position="571"/>
    </location>
</feature>
<sequence>MDEERERDWREDDGFLKQNDIVADKWRFTSDRKWQSLGTDEWTPAVGLGRPFLDNDGDRLAQGLFYQRCSDDAANVKIKGKSQSLPRVLSPENLQHVELSKDDVEQVFKGTSNTFPDGTASKEHYTENCKSLSHAALLPKPRFGRPLKPPSYETHQQLRNSSEFIAGTQDSKPKDTTVSNFAKSRETKSDIFAQDSAGSNLEPPVYVPPPSYKKPLQPKGNQKNFIEVPNPKERMEVQKVHVGKDTGKCPSWAEYQKDTDIPSRKQMYPFYKDEHLGCVQYIPFDDPRVKHLPPGSCENLLSNSTSKENLAGKIVGQSTQDSAFIIQAESQYIMPGKLLTSKNGKDIKWQNAIQKGNKDSALSDQSSVFYHKDPSSFGHSSRSAQHNQQQDIECSDTVTQLKKFEVEGKPENKNPRRKKNETIFCLVSMPVHSQPDNERTDQNNNKSNAEQNAAGKHLRNLQNQHLLSTSSTDLELQSLTGSMINYRGIRKPQSGPPEGNYKEVDELQPCQPNKHKELRYSGSWPGDQYKDQQTQTSFAERPKGAVMSQAQNPNHSIAPTKDNKSNPFNHYGYPMKGQTFLSPSSNSAFSWTTNFSNQVNKSSQQKSQSMENNLIDRKPTRGSKLEPKSPSSDGKEAFGQFLLKPVSRRPWDAIGELESFNKELQDQIWTQIESNELLENVDMAEEFTDSPTVNHKPADVQTEIPSQKQERSNVLRNSGKKGFSENGDPSRNPQKRPKFPNLGRPIKQDTPFPREPEYVDVDSVCWTSLEAATVRQLPQEVLSSTTNYNQIQKKQVSESTKEGGNGLDGHYSNGFMATECVYRLPAKISMNGLSELREKLGGPIGDDEETKQWIKNLTREDKYLEGLESSHASLIHPKALAAQSENLNELFEIKCAKGIPENETLEARAARILGIEVAVETLGVADQEYKDTEAEKLMATSETGGGKTTASVKDGLECDNWRSGYVSREAEELCSNEDEEDKENKITEGRNERATSWQTETSRATVSLKHLPGTGEQKACTTSVSERKSRVPSRMIEALQGKLATSPSRTVMERIVRMKEVDSVSRMRRLSIKSSDSGDEGENEKPAKQQQDVEDVLSFLNIQETLNNSSKRDGAVTRKTITLTQDLSVLTKRKVQRDDEDGVFISEWYDPSRVERV</sequence>
<feature type="compositionally biased region" description="Polar residues" evidence="1">
    <location>
        <begin position="548"/>
        <end position="557"/>
    </location>
</feature>
<feature type="compositionally biased region" description="Basic and acidic residues" evidence="1">
    <location>
        <begin position="982"/>
        <end position="993"/>
    </location>
</feature>
<dbReference type="GO" id="GO:1903589">
    <property type="term" value="P:positive regulation of blood vessel endothelial cell proliferation involved in sprouting angiogenesis"/>
    <property type="evidence" value="ECO:0007669"/>
    <property type="project" value="TreeGrafter"/>
</dbReference>
<accession>A0A8C4RXT9</accession>
<dbReference type="GO" id="GO:0005912">
    <property type="term" value="C:adherens junction"/>
    <property type="evidence" value="ECO:0007669"/>
    <property type="project" value="TreeGrafter"/>
</dbReference>
<evidence type="ECO:0000313" key="3">
    <source>
        <dbReference type="Proteomes" id="UP000694620"/>
    </source>
</evidence>
<dbReference type="PANTHER" id="PTHR34757">
    <property type="entry name" value="JUNCTIONAL PROTEIN ASSOCIATED WITH CORONARY ARTERY DISEASE"/>
    <property type="match status" value="1"/>
</dbReference>
<keyword evidence="3" id="KW-1185">Reference proteome</keyword>
<dbReference type="PANTHER" id="PTHR34757:SF1">
    <property type="entry name" value="JUNCTIONAL CADHERIN 5-ASSOCIATED PROTEIN"/>
    <property type="match status" value="1"/>
</dbReference>
<evidence type="ECO:0000313" key="2">
    <source>
        <dbReference type="Ensembl" id="ENSECRP00000008436.1"/>
    </source>
</evidence>
<feature type="region of interest" description="Disordered" evidence="1">
    <location>
        <begin position="370"/>
        <end position="393"/>
    </location>
</feature>
<gene>
    <name evidence="2" type="primary">jcada</name>
</gene>
<dbReference type="Proteomes" id="UP000694620">
    <property type="component" value="Chromosome 6"/>
</dbReference>
<dbReference type="InterPro" id="IPR028221">
    <property type="entry name" value="JCAD"/>
</dbReference>
<dbReference type="GeneTree" id="ENSGT00390000015348"/>
<feature type="region of interest" description="Disordered" evidence="1">
    <location>
        <begin position="429"/>
        <end position="452"/>
    </location>
</feature>
<dbReference type="GO" id="GO:0032587">
    <property type="term" value="C:ruffle membrane"/>
    <property type="evidence" value="ECO:0007669"/>
    <property type="project" value="TreeGrafter"/>
</dbReference>